<gene>
    <name evidence="2" type="ORF">NS220_05020</name>
</gene>
<evidence type="ECO:0000313" key="2">
    <source>
        <dbReference type="EMBL" id="KTR95649.1"/>
    </source>
</evidence>
<name>A0A147EZ93_MICTE</name>
<accession>A0A147EZ93</accession>
<keyword evidence="1" id="KW-0812">Transmembrane</keyword>
<reference evidence="2 3" key="1">
    <citation type="journal article" date="2016" name="Front. Microbiol.">
        <title>Genomic Resource of Rice Seed Associated Bacteria.</title>
        <authorList>
            <person name="Midha S."/>
            <person name="Bansal K."/>
            <person name="Sharma S."/>
            <person name="Kumar N."/>
            <person name="Patil P.P."/>
            <person name="Chaudhry V."/>
            <person name="Patil P.B."/>
        </authorList>
    </citation>
    <scope>NUCLEOTIDE SEQUENCE [LARGE SCALE GENOMIC DNA]</scope>
    <source>
        <strain evidence="2 3">NS220</strain>
    </source>
</reference>
<dbReference type="PATRIC" id="fig|2033.6.peg.1930"/>
<proteinExistence type="predicted"/>
<keyword evidence="1" id="KW-1133">Transmembrane helix</keyword>
<sequence>MPGMPVRPAFTLPRYGRRINDREVGRMPMTARARIGIAAAVVGAIAVGGAAVVMFGWMIDETRFDRPDPAFDALASEISAVPGVSDVQKQRWVEAPAFLATSSWVQVTASASAYPEVREIACDTTYPDAVEWGFDLEGAGGTRVSAYADAGRGCPELGFDLEAVASEISRVAPGSVIQAAIWDAERFALSSLDGRASEVAAQLLPLVAHADALREAAGVDPAMPVEVSGVRLGVEIGPGEGAGYHALVSTLIDEHDVTFFSFGGGGTPIDGVEKVQVTAPDSQRAAIERLIADSGLPVAALPVAFLE</sequence>
<feature type="transmembrane region" description="Helical" evidence="1">
    <location>
        <begin position="35"/>
        <end position="59"/>
    </location>
</feature>
<evidence type="ECO:0000256" key="1">
    <source>
        <dbReference type="SAM" id="Phobius"/>
    </source>
</evidence>
<dbReference type="Proteomes" id="UP000075025">
    <property type="component" value="Unassembled WGS sequence"/>
</dbReference>
<comment type="caution">
    <text evidence="2">The sequence shown here is derived from an EMBL/GenBank/DDBJ whole genome shotgun (WGS) entry which is preliminary data.</text>
</comment>
<dbReference type="EMBL" id="LDRT01000027">
    <property type="protein sequence ID" value="KTR95649.1"/>
    <property type="molecule type" value="Genomic_DNA"/>
</dbReference>
<organism evidence="2 3">
    <name type="scientific">Microbacterium testaceum</name>
    <name type="common">Aureobacterium testaceum</name>
    <name type="synonym">Brevibacterium testaceum</name>
    <dbReference type="NCBI Taxonomy" id="2033"/>
    <lineage>
        <taxon>Bacteria</taxon>
        <taxon>Bacillati</taxon>
        <taxon>Actinomycetota</taxon>
        <taxon>Actinomycetes</taxon>
        <taxon>Micrococcales</taxon>
        <taxon>Microbacteriaceae</taxon>
        <taxon>Microbacterium</taxon>
    </lineage>
</organism>
<dbReference type="AlphaFoldDB" id="A0A147EZ93"/>
<protein>
    <submittedName>
        <fullName evidence="2">Uncharacterized protein</fullName>
    </submittedName>
</protein>
<keyword evidence="1" id="KW-0472">Membrane</keyword>
<evidence type="ECO:0000313" key="3">
    <source>
        <dbReference type="Proteomes" id="UP000075025"/>
    </source>
</evidence>